<dbReference type="InterPro" id="IPR000719">
    <property type="entry name" value="Prot_kinase_dom"/>
</dbReference>
<comment type="caution">
    <text evidence="8">The sequence shown here is derived from an EMBL/GenBank/DDBJ whole genome shotgun (WGS) entry which is preliminary data.</text>
</comment>
<evidence type="ECO:0000256" key="4">
    <source>
        <dbReference type="RuleBase" id="RU000418"/>
    </source>
</evidence>
<evidence type="ECO:0000256" key="3">
    <source>
        <dbReference type="PROSITE-ProRule" id="PRU00235"/>
    </source>
</evidence>
<dbReference type="InterPro" id="IPR008271">
    <property type="entry name" value="Ser/Thr_kinase_AS"/>
</dbReference>
<evidence type="ECO:0000256" key="1">
    <source>
        <dbReference type="ARBA" id="ARBA00006607"/>
    </source>
</evidence>
<feature type="repeat" description="RCC1" evidence="3">
    <location>
        <begin position="2752"/>
        <end position="2817"/>
    </location>
</feature>
<dbReference type="Gene3D" id="3.50.7.10">
    <property type="entry name" value="GroEL"/>
    <property type="match status" value="1"/>
</dbReference>
<evidence type="ECO:0000256" key="2">
    <source>
        <dbReference type="ARBA" id="ARBA00023186"/>
    </source>
</evidence>
<dbReference type="InterPro" id="IPR002423">
    <property type="entry name" value="Cpn60/GroEL/TCP-1"/>
</dbReference>
<dbReference type="OrthoDB" id="61110at2759"/>
<feature type="region of interest" description="Disordered" evidence="6">
    <location>
        <begin position="699"/>
        <end position="729"/>
    </location>
</feature>
<protein>
    <recommendedName>
        <fullName evidence="7">Protein kinase domain-containing protein</fullName>
    </recommendedName>
</protein>
<proteinExistence type="inferred from homology"/>
<dbReference type="PRINTS" id="PR00298">
    <property type="entry name" value="CHAPERONIN60"/>
</dbReference>
<dbReference type="FunFam" id="3.50.7.10:FF:000001">
    <property type="entry name" value="60 kDa chaperonin"/>
    <property type="match status" value="1"/>
</dbReference>
<dbReference type="PANTHER" id="PTHR45633">
    <property type="entry name" value="60 KDA HEAT SHOCK PROTEIN, MITOCHONDRIAL"/>
    <property type="match status" value="1"/>
</dbReference>
<feature type="repeat" description="RCC1" evidence="3">
    <location>
        <begin position="2538"/>
        <end position="2596"/>
    </location>
</feature>
<dbReference type="InterPro" id="IPR027410">
    <property type="entry name" value="TCP-1-like_intermed_sf"/>
</dbReference>
<dbReference type="SUPFAM" id="SSF52029">
    <property type="entry name" value="GroEL apical domain-like"/>
    <property type="match status" value="1"/>
</dbReference>
<dbReference type="Pfam" id="PF00415">
    <property type="entry name" value="RCC1"/>
    <property type="match status" value="3"/>
</dbReference>
<feature type="repeat" description="RCC1" evidence="3">
    <location>
        <begin position="2690"/>
        <end position="2751"/>
    </location>
</feature>
<dbReference type="InterPro" id="IPR027413">
    <property type="entry name" value="GROEL-like_equatorial_sf"/>
</dbReference>
<dbReference type="Gene3D" id="1.10.560.10">
    <property type="entry name" value="GroEL-like equatorial domain"/>
    <property type="match status" value="1"/>
</dbReference>
<dbReference type="SUPFAM" id="SSF48592">
    <property type="entry name" value="GroEL equatorial domain-like"/>
    <property type="match status" value="1"/>
</dbReference>
<evidence type="ECO:0000256" key="6">
    <source>
        <dbReference type="SAM" id="MobiDB-lite"/>
    </source>
</evidence>
<accession>A0A7J6NV30</accession>
<dbReference type="EMBL" id="JABANP010000175">
    <property type="protein sequence ID" value="KAF4687734.1"/>
    <property type="molecule type" value="Genomic_DNA"/>
</dbReference>
<dbReference type="Pfam" id="PF00118">
    <property type="entry name" value="Cpn60_TCP1"/>
    <property type="match status" value="1"/>
</dbReference>
<feature type="compositionally biased region" description="Basic residues" evidence="6">
    <location>
        <begin position="699"/>
        <end position="709"/>
    </location>
</feature>
<feature type="domain" description="Protein kinase" evidence="7">
    <location>
        <begin position="674"/>
        <end position="1033"/>
    </location>
</feature>
<evidence type="ECO:0000313" key="8">
    <source>
        <dbReference type="EMBL" id="KAF4687734.1"/>
    </source>
</evidence>
<feature type="compositionally biased region" description="Polar residues" evidence="6">
    <location>
        <begin position="64"/>
        <end position="82"/>
    </location>
</feature>
<feature type="repeat" description="RCC1" evidence="3">
    <location>
        <begin position="2873"/>
        <end position="2944"/>
    </location>
</feature>
<dbReference type="SUPFAM" id="SSF56112">
    <property type="entry name" value="Protein kinase-like (PK-like)"/>
    <property type="match status" value="1"/>
</dbReference>
<dbReference type="NCBIfam" id="NF009487">
    <property type="entry name" value="PRK12849.1"/>
    <property type="match status" value="1"/>
</dbReference>
<gene>
    <name evidence="8" type="ORF">FOZ60_003563</name>
</gene>
<dbReference type="InterPro" id="IPR027409">
    <property type="entry name" value="GroEL-like_apical_dom_sf"/>
</dbReference>
<organism evidence="8 9">
    <name type="scientific">Perkinsus olseni</name>
    <name type="common">Perkinsus atlanticus</name>
    <dbReference type="NCBI Taxonomy" id="32597"/>
    <lineage>
        <taxon>Eukaryota</taxon>
        <taxon>Sar</taxon>
        <taxon>Alveolata</taxon>
        <taxon>Perkinsozoa</taxon>
        <taxon>Perkinsea</taxon>
        <taxon>Perkinsida</taxon>
        <taxon>Perkinsidae</taxon>
        <taxon>Perkinsus</taxon>
    </lineage>
</organism>
<dbReference type="InterPro" id="IPR000408">
    <property type="entry name" value="Reg_chr_condens"/>
</dbReference>
<dbReference type="GO" id="GO:0140662">
    <property type="term" value="F:ATP-dependent protein folding chaperone"/>
    <property type="evidence" value="ECO:0007669"/>
    <property type="project" value="InterPro"/>
</dbReference>
<dbReference type="GO" id="GO:0005524">
    <property type="term" value="F:ATP binding"/>
    <property type="evidence" value="ECO:0007669"/>
    <property type="project" value="InterPro"/>
</dbReference>
<dbReference type="Gene3D" id="3.30.260.10">
    <property type="entry name" value="TCP-1-like chaperonin intermediate domain"/>
    <property type="match status" value="1"/>
</dbReference>
<dbReference type="SUPFAM" id="SSF82185">
    <property type="entry name" value="Histone H3 K4-specific methyltransferase SET7/9 N-terminal domain"/>
    <property type="match status" value="1"/>
</dbReference>
<dbReference type="SMART" id="SM00220">
    <property type="entry name" value="S_TKc"/>
    <property type="match status" value="1"/>
</dbReference>
<feature type="region of interest" description="Disordered" evidence="6">
    <location>
        <begin position="1"/>
        <end position="85"/>
    </location>
</feature>
<reference evidence="8 9" key="1">
    <citation type="submission" date="2020-04" db="EMBL/GenBank/DDBJ databases">
        <title>Perkinsus olseni comparative genomics.</title>
        <authorList>
            <person name="Bogema D.R."/>
        </authorList>
    </citation>
    <scope>NUCLEOTIDE SEQUENCE [LARGE SCALE GENOMIC DNA]</scope>
    <source>
        <strain evidence="8">00978-12</strain>
    </source>
</reference>
<dbReference type="Pfam" id="PF13540">
    <property type="entry name" value="RCC1_2"/>
    <property type="match status" value="1"/>
</dbReference>
<dbReference type="Gene3D" id="2.130.10.30">
    <property type="entry name" value="Regulator of chromosome condensation 1/beta-lactamase-inhibitor protein II"/>
    <property type="match status" value="2"/>
</dbReference>
<evidence type="ECO:0000256" key="5">
    <source>
        <dbReference type="SAM" id="Coils"/>
    </source>
</evidence>
<dbReference type="PROSITE" id="PS00108">
    <property type="entry name" value="PROTEIN_KINASE_ST"/>
    <property type="match status" value="1"/>
</dbReference>
<feature type="coiled-coil region" evidence="5">
    <location>
        <begin position="1485"/>
        <end position="1512"/>
    </location>
</feature>
<dbReference type="Proteomes" id="UP000541610">
    <property type="component" value="Unassembled WGS sequence"/>
</dbReference>
<dbReference type="Gene3D" id="1.10.510.10">
    <property type="entry name" value="Transferase(Phosphotransferase) domain 1"/>
    <property type="match status" value="1"/>
</dbReference>
<dbReference type="PROSITE" id="PS50011">
    <property type="entry name" value="PROTEIN_KINASE_DOM"/>
    <property type="match status" value="1"/>
</dbReference>
<dbReference type="InterPro" id="IPR011009">
    <property type="entry name" value="Kinase-like_dom_sf"/>
</dbReference>
<evidence type="ECO:0000313" key="9">
    <source>
        <dbReference type="Proteomes" id="UP000541610"/>
    </source>
</evidence>
<evidence type="ECO:0000259" key="7">
    <source>
        <dbReference type="PROSITE" id="PS50011"/>
    </source>
</evidence>
<dbReference type="Pfam" id="PF00069">
    <property type="entry name" value="Pkinase"/>
    <property type="match status" value="1"/>
</dbReference>
<keyword evidence="5" id="KW-0175">Coiled coil</keyword>
<dbReference type="GO" id="GO:0004672">
    <property type="term" value="F:protein kinase activity"/>
    <property type="evidence" value="ECO:0007669"/>
    <property type="project" value="InterPro"/>
</dbReference>
<name>A0A7J6NV30_PEROL</name>
<dbReference type="InterPro" id="IPR009091">
    <property type="entry name" value="RCC1/BLIP-II"/>
</dbReference>
<keyword evidence="2" id="KW-0143">Chaperone</keyword>
<sequence length="2965" mass="321061">MMTVANRNRGRAGSVDSLTSSAESVSYAAQKYRSDRSAAGYMSFEMKGLDDDDEDDQKQDTHNGTDNTEATGSRKTSGQSWSAARRRNERGLRVVVMMTSFHVGSAVVAIPQPPTSFYNPPPRLVSLTAVDRTNPVVRASVDCRHISKEDEVVQLHAADLTDRILQRMLTWLAWRGMDMLRGRIYMMGDGDLLGNPVASKSFYDYSGGRGGIGFVGYFGLAPATSAFDDQQAPTFDSLRHDLECVMQNAHSYDIGKSPTEGPTDEAPENGLLCIEDLISLKKFKLIDSYHSIRNLPLEWPRTRCDRPVALPRHHGYRPRRPGIWGYIFEAEVTSVNQAGLAAFLHLLIMTAGFKVRQAELVTSDGKFVNNRYVISTYAPRAAAVFRARFSTLLPAEGPLHPLGQFPRWLRENFDPDQDKITGYGSVWYENDPRRGAYTGSLVEGRREGFGRYWVQGEAAHVGELSAETFEGDWQQDEFTGYGFKVTEDAVWKMGRFETGELKIGMSISPFTQPINSVWVTTDQNGNRRQECVYTAHVRRAEQWRYHVIGLSPVTGVPLQAGPDLPELYDSAILPLHCMDRFEIAAWLELMGLRRSALLMSAKSYDGEDLERMLHNGTAAEELDMTLAQVNAVERMQQVLLKACSIDRHMRSPVAVTDALSNPVLADKHLPMQQINIIDTIGEGAYGRVQYAQYTIKRHRSRSGSRHLSGRNRLASQKDEAMRPRLPSVCPSSPPMIKSAAMAIPISISELQSPRSGMSSAAAAMTGSMSRTFNTSSVEYLALKEQVGSETTLENATELLRESYVLHAVCGHKNVVSLAGIAADPNTETYSKRFLATQLLESSLPAIIYGPTSSGPDSVDLDSKAVHNFALDIACGLAYMHRHYLIHGDVKSPNVLVDLRSKPPTAKLCDFGHSASRVVPRYQRRMCTFGWASPESLRDDDISTPSDVWSWACIVWEMVNREIPWRMCSHSEMVAAVGMCGLHPGRYIGNGCINAKMSPLLKRMTERCWVYNPGHRVTMQRCVKALRRYRDTTIRRCEKNMWAMFGGAGRFLMQQERRRRSRRSRLPAVLSLIVVAALCVTAWDVLKLSTEALFAAPLPPGALGPLNPTALRGASEAIVDFGADARDSLLRGLNLVADAVKVTLGPQGRNVVLTEGGVSDRTRVKIVNDGATIAKDMAKRLSMQVGSKDRRKVPIVVVVAVDAIGAEILASAASKSEVSTGDGTSSTAVLTQYLINKGLEVMANSTTSNAVEIKKGLEVAANDCVSLLHEMAHPLKRGKEALAQIAAVSTGDAEMARILATAFAHVGYEGEVTVEESRDGSEQDTVEFTDGYTFDRGYESSQFATAASDRSDWKPGQCVLEGKVSLLLVEGRIEEPQDLIPALKAATEAKTPLLILADEFSPAVIRTVLLSVMSGQVPRMVCVKAPGYGVERTRRLEDLAAATGASVVGERRLKRLHEAEGTDFGKASSVSVGKSRTVIKLTEDSQERVDARAAELRAEIKQSTSRYEQSKLQSRQASLKGGVAAIRIAGDSELVVRDKGLRYEDGIGALKAAMKGGVLPGGGAALLAAAGALGKGVMGREESPSWTAGYRLLVEALPRVMWQIAENSGADGDAVVERCGEVQRSSGNPGIGYNAIRGRLEDLPSAGILDPALVVESVVRVASATAASVLLTEALVCQAWGCRLEGLCEAVGRLIIFNVSSSATAPPPAEGPARIESKGPAVAATDGCDNAIGTSIPPASSSGGEEEMEDLVGTFYQRRVGDADGRAWRVVEALARGGEQNLDDSDPIDWNGMWRSVSSKVLKLVGEVEALKGEDVEAAAAGLFVTELANDTHYFPFELLFRESNKVDDAVRLMKKLSCLDEAFMNTIAIITTTEEFRSAGAAVAAGVYCRRVPADSEEHRRAKAEVKRAEDRFVCLVETEPGVVVWSSALVGREEEVKALRVHRDGGRRRGQVLVFRNADTCHEACVFSGGQEVEWGWVDLAEEEQISLGVTRVEAIAREESEVDFNIRGFPYALRVSFPDAACPDRAVCLRARQALRREAARGGSVMEVCKAALKDLDLTFAAVPFIVAEELRACRGERRALEVKFMHNRLVPWCVFMVARACKYTARRYCNALPGGGSRAEGRVSYSEALFCVLFNTAWDGKFSPSDDPAAIASSFYVTLAVLLSAVGREAPPAALVLGLALLDPPELLRAMAWELRVVLPESTVEKTLFRRRGRRPGISQAVEGAVLEPGSGHMIELQAMLRPSRVYTVKPRSSKGRGESSRAAVKVHESLGVHWLEEQVSGLPLKELLLACCLPSPLNLPNSRLAYYRMRLVLQGAWSAARRSGSAGVLPCFPNLSRSVLAVRPSDPELLAGLWCAKGVAAGSSNSPELSSVLFLQALAMLVSRGGYGDPRARLGQGERIVAWLAWRLGKHAYAKGEVLKVEKYGDIFRACGEAARDGMNFEPPRVESGPFLDRAETARDLTGGPLRDEEVDEVLASSMADADIRRLPWAMDLSRPYPVAAFQRSPQGVGQIVREYKQVPAAPVVSDTQEVTRGTCFGFGSNDRDQLGVRSITEASSAVNWTARPVRLMCLKERRLVDVSAGDSISAAVCDEGRLYVWGSSFPEVSIPRFPQGVVVETVSCAASAVVALSEDGRLWQLGDLTSSPTSTRVGAAGAGVLEISLGDGASRAAAVSCGSYHAIAIDTRGRLWAWGRGEGGQLGIDGVEACYDVKNETIVTTPTMLSGETSSISFASVSCGEAHSAAVTAAGQLYCWGWGEFGQLGLGFSADTFPPGQGGNSCRSPTPKVVEVGSDRDGVVTAVSCGGAFTTCLTTLGDVWTWGSNESGQLALPPGDPMELTRPRKVSNVPPGKRFKNVSCGFAHVLAIDAQGQVYAWGSDCYGQLGLLNPPAKSSGSWIAKAPPPRRSRQSCEYVPSVVGSIGAVRMGACAAGYGHSLLLSDPGGEGSSYRARRSEASSVSRFA</sequence>
<dbReference type="InterPro" id="IPR001844">
    <property type="entry name" value="Cpn60/GroEL"/>
</dbReference>
<dbReference type="GO" id="GO:0042026">
    <property type="term" value="P:protein refolding"/>
    <property type="evidence" value="ECO:0007669"/>
    <property type="project" value="InterPro"/>
</dbReference>
<feature type="region of interest" description="Disordered" evidence="6">
    <location>
        <begin position="2944"/>
        <end position="2965"/>
    </location>
</feature>
<dbReference type="PROSITE" id="PS50012">
    <property type="entry name" value="RCC1_3"/>
    <property type="match status" value="5"/>
</dbReference>
<feature type="repeat" description="RCC1" evidence="3">
    <location>
        <begin position="2818"/>
        <end position="2872"/>
    </location>
</feature>
<comment type="similarity">
    <text evidence="1 4">Belongs to the chaperonin (HSP60) family.</text>
</comment>
<dbReference type="SUPFAM" id="SSF50985">
    <property type="entry name" value="RCC1/BLIP-II"/>
    <property type="match status" value="2"/>
</dbReference>
<dbReference type="SUPFAM" id="SSF54849">
    <property type="entry name" value="GroEL-intermediate domain like"/>
    <property type="match status" value="1"/>
</dbReference>
<dbReference type="PROSITE" id="PS00626">
    <property type="entry name" value="RCC1_2"/>
    <property type="match status" value="1"/>
</dbReference>